<accession>A0A9E2TE70</accession>
<reference evidence="1 2" key="1">
    <citation type="journal article" date="2020" name="Microorganisms">
        <title>Reliable Identification of Environmental Pseudomonas Isolates Using the rpoD Gene.</title>
        <authorList>
            <consortium name="The Broad Institute Genome Sequencing Platform"/>
            <person name="Girard L."/>
            <person name="Lood C."/>
            <person name="Rokni-Zadeh H."/>
            <person name="van Noort V."/>
            <person name="Lavigne R."/>
            <person name="De Mot R."/>
        </authorList>
    </citation>
    <scope>NUCLEOTIDE SEQUENCE [LARGE SCALE GENOMIC DNA]</scope>
    <source>
        <strain evidence="1 2">SWRI102</strain>
    </source>
</reference>
<gene>
    <name evidence="1" type="ORF">HU742_009925</name>
</gene>
<evidence type="ECO:0000313" key="2">
    <source>
        <dbReference type="Proteomes" id="UP000659438"/>
    </source>
</evidence>
<protein>
    <submittedName>
        <fullName evidence="1">Type II toxin-antitoxin system RelE/ParE family toxin</fullName>
    </submittedName>
</protein>
<comment type="caution">
    <text evidence="1">The sequence shown here is derived from an EMBL/GenBank/DDBJ whole genome shotgun (WGS) entry which is preliminary data.</text>
</comment>
<dbReference type="AlphaFoldDB" id="A0A9E2TE70"/>
<dbReference type="EMBL" id="JABWQX020000001">
    <property type="protein sequence ID" value="MBV4551448.1"/>
    <property type="molecule type" value="Genomic_DNA"/>
</dbReference>
<name>A0A9E2TE70_9PSED</name>
<evidence type="ECO:0000313" key="1">
    <source>
        <dbReference type="EMBL" id="MBV4551448.1"/>
    </source>
</evidence>
<proteinExistence type="predicted"/>
<dbReference type="Proteomes" id="UP000659438">
    <property type="component" value="Unassembled WGS sequence"/>
</dbReference>
<sequence>MYSRQQAKHAHETAKNPRHVVFYRVASDDVIEVVRLLHDAMDAQLHLPSDQSPT</sequence>
<keyword evidence="2" id="KW-1185">Reference proteome</keyword>
<organism evidence="1 2">
    <name type="scientific">Pseudomonas marvdashtae</name>
    <dbReference type="NCBI Taxonomy" id="2745500"/>
    <lineage>
        <taxon>Bacteria</taxon>
        <taxon>Pseudomonadati</taxon>
        <taxon>Pseudomonadota</taxon>
        <taxon>Gammaproteobacteria</taxon>
        <taxon>Pseudomonadales</taxon>
        <taxon>Pseudomonadaceae</taxon>
        <taxon>Pseudomonas</taxon>
    </lineage>
</organism>